<dbReference type="AlphaFoldDB" id="A0A2P2N0J0"/>
<accession>A0A2P2N0J0</accession>
<organism evidence="1">
    <name type="scientific">Rhizophora mucronata</name>
    <name type="common">Asiatic mangrove</name>
    <dbReference type="NCBI Taxonomy" id="61149"/>
    <lineage>
        <taxon>Eukaryota</taxon>
        <taxon>Viridiplantae</taxon>
        <taxon>Streptophyta</taxon>
        <taxon>Embryophyta</taxon>
        <taxon>Tracheophyta</taxon>
        <taxon>Spermatophyta</taxon>
        <taxon>Magnoliopsida</taxon>
        <taxon>eudicotyledons</taxon>
        <taxon>Gunneridae</taxon>
        <taxon>Pentapetalae</taxon>
        <taxon>rosids</taxon>
        <taxon>fabids</taxon>
        <taxon>Malpighiales</taxon>
        <taxon>Rhizophoraceae</taxon>
        <taxon>Rhizophora</taxon>
    </lineage>
</organism>
<protein>
    <submittedName>
        <fullName evidence="1">Uncharacterized protein LOC105130969 isoform X2</fullName>
    </submittedName>
</protein>
<reference evidence="1" key="1">
    <citation type="submission" date="2018-02" db="EMBL/GenBank/DDBJ databases">
        <title>Rhizophora mucronata_Transcriptome.</title>
        <authorList>
            <person name="Meera S.P."/>
            <person name="Sreeshan A."/>
            <person name="Augustine A."/>
        </authorList>
    </citation>
    <scope>NUCLEOTIDE SEQUENCE</scope>
    <source>
        <tissue evidence="1">Leaf</tissue>
    </source>
</reference>
<evidence type="ECO:0000313" key="1">
    <source>
        <dbReference type="EMBL" id="MBX36009.1"/>
    </source>
</evidence>
<proteinExistence type="predicted"/>
<name>A0A2P2N0J0_RHIMU</name>
<dbReference type="EMBL" id="GGEC01055525">
    <property type="protein sequence ID" value="MBX36009.1"/>
    <property type="molecule type" value="Transcribed_RNA"/>
</dbReference>
<sequence length="46" mass="5391">MLYTNLNKCTQKNSCTCVEKAIVYYPLICQLERVRCLMAFSSRIKN</sequence>